<dbReference type="Gene3D" id="3.90.1200.10">
    <property type="match status" value="1"/>
</dbReference>
<dbReference type="Gene3D" id="3.30.200.20">
    <property type="entry name" value="Phosphorylase Kinase, domain 1"/>
    <property type="match status" value="1"/>
</dbReference>
<dbReference type="InterPro" id="IPR002575">
    <property type="entry name" value="Aminoglycoside_PTrfase"/>
</dbReference>
<dbReference type="STRING" id="1385513.N780_04430"/>
<sequence length="306" mass="35273">MIQTKEKRELLGAYGVKEGEFSLLNSGENDTFLFQSGDKKFVIRRYRHHRYTLQQVKAEVAWMRHVRSILPVPEIVENINGYEITKLGSRFYLAFEYIDGNGISTPNHQDYARLGSLLSTFHSTIPKVNSSLELDRSLQSRPSYKGEDVIYEAISSLCSASFLSNQQKEQCERKGEEMKKWLPHLSNDQFIHGDVFFGNIIESGEQWYLLDFDECGFGDRAFDIGVPRMHLLASSQLETYWPSFSAAYENMPSEETVRAGTALRIMYMMGKIPKRLDIDHIKENPSRFIERYMELIDSELSGASFI</sequence>
<reference evidence="3 4" key="1">
    <citation type="submission" date="2013-08" db="EMBL/GenBank/DDBJ databases">
        <title>Genome of Pontibacillus chungwhensis.</title>
        <authorList>
            <person name="Wang Q."/>
            <person name="Wang G."/>
        </authorList>
    </citation>
    <scope>NUCLEOTIDE SEQUENCE [LARGE SCALE GENOMIC DNA]</scope>
    <source>
        <strain evidence="3 4">BH030062</strain>
    </source>
</reference>
<evidence type="ECO:0000313" key="4">
    <source>
        <dbReference type="Proteomes" id="UP000030153"/>
    </source>
</evidence>
<evidence type="ECO:0000259" key="2">
    <source>
        <dbReference type="Pfam" id="PF01636"/>
    </source>
</evidence>
<keyword evidence="3" id="KW-0808">Transferase</keyword>
<dbReference type="RefSeq" id="WP_052115089.1">
    <property type="nucleotide sequence ID" value="NZ_AVBG01000011.1"/>
</dbReference>
<accession>A0A0A2URR0</accession>
<feature type="domain" description="Aminoglycoside phosphotransferase" evidence="2">
    <location>
        <begin position="27"/>
        <end position="248"/>
    </location>
</feature>
<proteinExistence type="inferred from homology"/>
<dbReference type="SUPFAM" id="SSF56112">
    <property type="entry name" value="Protein kinase-like (PK-like)"/>
    <property type="match status" value="1"/>
</dbReference>
<dbReference type="Pfam" id="PF01636">
    <property type="entry name" value="APH"/>
    <property type="match status" value="1"/>
</dbReference>
<comment type="caution">
    <text evidence="3">The sequence shown here is derived from an EMBL/GenBank/DDBJ whole genome shotgun (WGS) entry which is preliminary data.</text>
</comment>
<dbReference type="PANTHER" id="PTHR21064:SF6">
    <property type="entry name" value="AMINOGLYCOSIDE PHOSPHOTRANSFERASE DOMAIN-CONTAINING PROTEIN"/>
    <property type="match status" value="1"/>
</dbReference>
<keyword evidence="4" id="KW-1185">Reference proteome</keyword>
<evidence type="ECO:0000313" key="3">
    <source>
        <dbReference type="EMBL" id="KGP90629.1"/>
    </source>
</evidence>
<dbReference type="InterPro" id="IPR050249">
    <property type="entry name" value="Pseudomonas-type_ThrB"/>
</dbReference>
<dbReference type="EMBL" id="AVBG01000011">
    <property type="protein sequence ID" value="KGP90629.1"/>
    <property type="molecule type" value="Genomic_DNA"/>
</dbReference>
<comment type="similarity">
    <text evidence="1">Belongs to the pseudomonas-type ThrB family.</text>
</comment>
<dbReference type="AlphaFoldDB" id="A0A0A2URR0"/>
<protein>
    <submittedName>
        <fullName evidence="3">Serine kinase</fullName>
    </submittedName>
</protein>
<evidence type="ECO:0000256" key="1">
    <source>
        <dbReference type="ARBA" id="ARBA00038240"/>
    </source>
</evidence>
<gene>
    <name evidence="3" type="ORF">N780_04430</name>
</gene>
<dbReference type="InterPro" id="IPR011009">
    <property type="entry name" value="Kinase-like_dom_sf"/>
</dbReference>
<dbReference type="eggNOG" id="COG2334">
    <property type="taxonomic scope" value="Bacteria"/>
</dbReference>
<dbReference type="PANTHER" id="PTHR21064">
    <property type="entry name" value="AMINOGLYCOSIDE PHOSPHOTRANSFERASE DOMAIN-CONTAINING PROTEIN-RELATED"/>
    <property type="match status" value="1"/>
</dbReference>
<dbReference type="OrthoDB" id="9800774at2"/>
<name>A0A0A2URR0_9BACI</name>
<dbReference type="GO" id="GO:0019202">
    <property type="term" value="F:amino acid kinase activity"/>
    <property type="evidence" value="ECO:0007669"/>
    <property type="project" value="TreeGrafter"/>
</dbReference>
<dbReference type="Proteomes" id="UP000030153">
    <property type="component" value="Unassembled WGS sequence"/>
</dbReference>
<keyword evidence="3" id="KW-0418">Kinase</keyword>
<organism evidence="3 4">
    <name type="scientific">Pontibacillus chungwhensis BH030062</name>
    <dbReference type="NCBI Taxonomy" id="1385513"/>
    <lineage>
        <taxon>Bacteria</taxon>
        <taxon>Bacillati</taxon>
        <taxon>Bacillota</taxon>
        <taxon>Bacilli</taxon>
        <taxon>Bacillales</taxon>
        <taxon>Bacillaceae</taxon>
        <taxon>Pontibacillus</taxon>
    </lineage>
</organism>